<dbReference type="PANTHER" id="PTHR43026:SF1">
    <property type="entry name" value="2-HYDROXYACID DEHYDROGENASE HOMOLOG 1-RELATED"/>
    <property type="match status" value="1"/>
</dbReference>
<dbReference type="InterPro" id="IPR058205">
    <property type="entry name" value="D-LDH-like"/>
</dbReference>
<evidence type="ECO:0000259" key="4">
    <source>
        <dbReference type="Pfam" id="PF00389"/>
    </source>
</evidence>
<comment type="similarity">
    <text evidence="1 3">Belongs to the D-isomer specific 2-hydroxyacid dehydrogenase family.</text>
</comment>
<dbReference type="GO" id="GO:0016616">
    <property type="term" value="F:oxidoreductase activity, acting on the CH-OH group of donors, NAD or NADP as acceptor"/>
    <property type="evidence" value="ECO:0007669"/>
    <property type="project" value="InterPro"/>
</dbReference>
<dbReference type="eggNOG" id="KOG0068">
    <property type="taxonomic scope" value="Eukaryota"/>
</dbReference>
<dbReference type="OMA" id="GIFYADC"/>
<keyword evidence="3" id="KW-0560">Oxidoreductase</keyword>
<dbReference type="AlphaFoldDB" id="D2W085"/>
<dbReference type="InterPro" id="IPR006140">
    <property type="entry name" value="D-isomer_DH_NAD-bd"/>
</dbReference>
<dbReference type="OrthoDB" id="298012at2759"/>
<dbReference type="GeneID" id="8863164"/>
<keyword evidence="7" id="KW-1185">Reference proteome</keyword>
<dbReference type="PANTHER" id="PTHR43026">
    <property type="entry name" value="2-HYDROXYACID DEHYDROGENASE HOMOLOG 1-RELATED"/>
    <property type="match status" value="1"/>
</dbReference>
<evidence type="ECO:0000313" key="6">
    <source>
        <dbReference type="EMBL" id="EFC37572.1"/>
    </source>
</evidence>
<dbReference type="VEuPathDB" id="AmoebaDB:NAEGRDRAFT_74768"/>
<dbReference type="SUPFAM" id="SSF51735">
    <property type="entry name" value="NAD(P)-binding Rossmann-fold domains"/>
    <property type="match status" value="1"/>
</dbReference>
<dbReference type="Proteomes" id="UP000006671">
    <property type="component" value="Unassembled WGS sequence"/>
</dbReference>
<name>D2W085_NAEGR</name>
<evidence type="ECO:0000259" key="5">
    <source>
        <dbReference type="Pfam" id="PF02826"/>
    </source>
</evidence>
<dbReference type="KEGG" id="ngr:NAEGRDRAFT_74768"/>
<protein>
    <submittedName>
        <fullName evidence="6">Predicted protein</fullName>
    </submittedName>
</protein>
<dbReference type="Pfam" id="PF00389">
    <property type="entry name" value="2-Hacid_dh"/>
    <property type="match status" value="1"/>
</dbReference>
<dbReference type="GO" id="GO:0051287">
    <property type="term" value="F:NAD binding"/>
    <property type="evidence" value="ECO:0007669"/>
    <property type="project" value="InterPro"/>
</dbReference>
<sequence length="388" mass="43636">MSLVKSCSRTITFFSSKPYVKQSFNALNEKVNEKFRKDYSFLQQYYSGSKLLIDSKGTSPYDYLPNYERFMSYSGPFHLKFVDARLTESTVELAEHSDFVSVFVNDCLNRNVLQTLSHKYGIKCVALRSAGFNNVDLSAASEFGVKVCRVPEYSPAATADFTIALIMALNRKIHKAFNRLRDSDFSLDGLMGFNMSSKVFGIVGGSGKIGKLVAKCLRMGFGARVIVYDSYRDPELVNMGIEFVDNIDSIYAHSDVICLHCPLIKGVTEHLINSESISKMKDGVMIINTSRGGLCRTDDLIEGLKSQKIGSLGIDVYEFEQDLFFEDRRFEIIKDDTFTRLLTFPNVIVTPHQAFFTQEAISNIAQTTLESLYSFDISGQIKQPNVLN</sequence>
<evidence type="ECO:0000256" key="2">
    <source>
        <dbReference type="ARBA" id="ARBA00023027"/>
    </source>
</evidence>
<dbReference type="STRING" id="5762.D2W085"/>
<dbReference type="Gene3D" id="3.40.50.720">
    <property type="entry name" value="NAD(P)-binding Rossmann-like Domain"/>
    <property type="match status" value="2"/>
</dbReference>
<dbReference type="Pfam" id="PF02826">
    <property type="entry name" value="2-Hacid_dh_C"/>
    <property type="match status" value="1"/>
</dbReference>
<accession>D2W085</accession>
<keyword evidence="2" id="KW-0520">NAD</keyword>
<proteinExistence type="inferred from homology"/>
<dbReference type="InterPro" id="IPR036291">
    <property type="entry name" value="NAD(P)-bd_dom_sf"/>
</dbReference>
<evidence type="ECO:0000256" key="3">
    <source>
        <dbReference type="RuleBase" id="RU003719"/>
    </source>
</evidence>
<feature type="domain" description="D-isomer specific 2-hydroxyacid dehydrogenase NAD-binding" evidence="5">
    <location>
        <begin position="163"/>
        <end position="354"/>
    </location>
</feature>
<dbReference type="CDD" id="cd12183">
    <property type="entry name" value="LDH_like_2"/>
    <property type="match status" value="1"/>
</dbReference>
<organism evidence="7">
    <name type="scientific">Naegleria gruberi</name>
    <name type="common">Amoeba</name>
    <dbReference type="NCBI Taxonomy" id="5762"/>
    <lineage>
        <taxon>Eukaryota</taxon>
        <taxon>Discoba</taxon>
        <taxon>Heterolobosea</taxon>
        <taxon>Tetramitia</taxon>
        <taxon>Eutetramitia</taxon>
        <taxon>Vahlkampfiidae</taxon>
        <taxon>Naegleria</taxon>
    </lineage>
</organism>
<dbReference type="SUPFAM" id="SSF52283">
    <property type="entry name" value="Formate/glycerate dehydrogenase catalytic domain-like"/>
    <property type="match status" value="1"/>
</dbReference>
<dbReference type="InterPro" id="IPR006139">
    <property type="entry name" value="D-isomer_2_OHA_DH_cat_dom"/>
</dbReference>
<feature type="domain" description="D-isomer specific 2-hydroxyacid dehydrogenase catalytic" evidence="4">
    <location>
        <begin position="78"/>
        <end position="375"/>
    </location>
</feature>
<evidence type="ECO:0000256" key="1">
    <source>
        <dbReference type="ARBA" id="ARBA00005854"/>
    </source>
</evidence>
<dbReference type="RefSeq" id="XP_002670316.1">
    <property type="nucleotide sequence ID" value="XM_002670270.1"/>
</dbReference>
<gene>
    <name evidence="6" type="ORF">NAEGRDRAFT_74768</name>
</gene>
<reference evidence="6 7" key="1">
    <citation type="journal article" date="2010" name="Cell">
        <title>The genome of Naegleria gruberi illuminates early eukaryotic versatility.</title>
        <authorList>
            <person name="Fritz-Laylin L.K."/>
            <person name="Prochnik S.E."/>
            <person name="Ginger M.L."/>
            <person name="Dacks J.B."/>
            <person name="Carpenter M.L."/>
            <person name="Field M.C."/>
            <person name="Kuo A."/>
            <person name="Paredez A."/>
            <person name="Chapman J."/>
            <person name="Pham J."/>
            <person name="Shu S."/>
            <person name="Neupane R."/>
            <person name="Cipriano M."/>
            <person name="Mancuso J."/>
            <person name="Tu H."/>
            <person name="Salamov A."/>
            <person name="Lindquist E."/>
            <person name="Shapiro H."/>
            <person name="Lucas S."/>
            <person name="Grigoriev I.V."/>
            <person name="Cande W.Z."/>
            <person name="Fulton C."/>
            <person name="Rokhsar D.S."/>
            <person name="Dawson S.C."/>
        </authorList>
    </citation>
    <scope>NUCLEOTIDE SEQUENCE [LARGE SCALE GENOMIC DNA]</scope>
    <source>
        <strain evidence="6 7">NEG-M</strain>
    </source>
</reference>
<evidence type="ECO:0000313" key="7">
    <source>
        <dbReference type="Proteomes" id="UP000006671"/>
    </source>
</evidence>
<dbReference type="EMBL" id="GG738917">
    <property type="protein sequence ID" value="EFC37572.1"/>
    <property type="molecule type" value="Genomic_DNA"/>
</dbReference>
<dbReference type="InParanoid" id="D2W085"/>